<comment type="caution">
    <text evidence="2">The sequence shown here is derived from an EMBL/GenBank/DDBJ whole genome shotgun (WGS) entry which is preliminary data.</text>
</comment>
<evidence type="ECO:0000256" key="1">
    <source>
        <dbReference type="SAM" id="MobiDB-lite"/>
    </source>
</evidence>
<dbReference type="Proteomes" id="UP000712600">
    <property type="component" value="Unassembled WGS sequence"/>
</dbReference>
<name>A0A8S9Q3M0_BRACR</name>
<gene>
    <name evidence="2" type="ORF">F2Q69_00022745</name>
</gene>
<feature type="compositionally biased region" description="Polar residues" evidence="1">
    <location>
        <begin position="171"/>
        <end position="183"/>
    </location>
</feature>
<protein>
    <submittedName>
        <fullName evidence="2">Uncharacterized protein</fullName>
    </submittedName>
</protein>
<feature type="compositionally biased region" description="Polar residues" evidence="1">
    <location>
        <begin position="38"/>
        <end position="67"/>
    </location>
</feature>
<evidence type="ECO:0000313" key="3">
    <source>
        <dbReference type="Proteomes" id="UP000712600"/>
    </source>
</evidence>
<proteinExistence type="predicted"/>
<dbReference type="AlphaFoldDB" id="A0A8S9Q3M0"/>
<sequence length="205" mass="22624">MEEASIDAATALSIEILKVVSIDVLKMEDMNFGPKSIDAQTTTSSDGSTQISIDAQTTTSSYGSTEMSIDSPLPISIDAILPEARQQKISAILDENLDSVYSDLHDKCETLSDHVKKLDSQVAHNKRKCLSPSTVEITYAEKPPEAEKATINLDEEEEKSEEEEEIDRQEGNNVDRPTTINIDRQNEKKCRSTIDSCQIGSRESV</sequence>
<organism evidence="2 3">
    <name type="scientific">Brassica cretica</name>
    <name type="common">Mustard</name>
    <dbReference type="NCBI Taxonomy" id="69181"/>
    <lineage>
        <taxon>Eukaryota</taxon>
        <taxon>Viridiplantae</taxon>
        <taxon>Streptophyta</taxon>
        <taxon>Embryophyta</taxon>
        <taxon>Tracheophyta</taxon>
        <taxon>Spermatophyta</taxon>
        <taxon>Magnoliopsida</taxon>
        <taxon>eudicotyledons</taxon>
        <taxon>Gunneridae</taxon>
        <taxon>Pentapetalae</taxon>
        <taxon>rosids</taxon>
        <taxon>malvids</taxon>
        <taxon>Brassicales</taxon>
        <taxon>Brassicaceae</taxon>
        <taxon>Brassiceae</taxon>
        <taxon>Brassica</taxon>
    </lineage>
</organism>
<evidence type="ECO:0000313" key="2">
    <source>
        <dbReference type="EMBL" id="KAF3535940.1"/>
    </source>
</evidence>
<reference evidence="2" key="1">
    <citation type="submission" date="2019-12" db="EMBL/GenBank/DDBJ databases">
        <title>Genome sequencing and annotation of Brassica cretica.</title>
        <authorList>
            <person name="Studholme D.J."/>
            <person name="Sarris P."/>
        </authorList>
    </citation>
    <scope>NUCLEOTIDE SEQUENCE</scope>
    <source>
        <strain evidence="2">PFS-109/04</strain>
        <tissue evidence="2">Leaf</tissue>
    </source>
</reference>
<dbReference type="EMBL" id="QGKX02001290">
    <property type="protein sequence ID" value="KAF3535940.1"/>
    <property type="molecule type" value="Genomic_DNA"/>
</dbReference>
<feature type="compositionally biased region" description="Polar residues" evidence="1">
    <location>
        <begin position="193"/>
        <end position="205"/>
    </location>
</feature>
<feature type="region of interest" description="Disordered" evidence="1">
    <location>
        <begin position="150"/>
        <end position="205"/>
    </location>
</feature>
<accession>A0A8S9Q3M0</accession>
<feature type="compositionally biased region" description="Acidic residues" evidence="1">
    <location>
        <begin position="153"/>
        <end position="167"/>
    </location>
</feature>
<feature type="region of interest" description="Disordered" evidence="1">
    <location>
        <begin position="37"/>
        <end position="67"/>
    </location>
</feature>